<name>A0A0D2ISA7_9EURO</name>
<dbReference type="InterPro" id="IPR047146">
    <property type="entry name" value="Cyt_P450_E_CYP52_fungi"/>
</dbReference>
<evidence type="ECO:0000313" key="10">
    <source>
        <dbReference type="Proteomes" id="UP000053617"/>
    </source>
</evidence>
<accession>A0A0D2ISA7</accession>
<dbReference type="InterPro" id="IPR002403">
    <property type="entry name" value="Cyt_P450_E_grp-IV"/>
</dbReference>
<evidence type="ECO:0008006" key="11">
    <source>
        <dbReference type="Google" id="ProtNLM"/>
    </source>
</evidence>
<keyword evidence="6 8" id="KW-0408">Iron</keyword>
<evidence type="ECO:0000256" key="8">
    <source>
        <dbReference type="PIRSR" id="PIRSR602403-1"/>
    </source>
</evidence>
<proteinExistence type="inferred from homology"/>
<dbReference type="PRINTS" id="PR00385">
    <property type="entry name" value="P450"/>
</dbReference>
<dbReference type="PANTHER" id="PTHR24287:SF1">
    <property type="entry name" value="P450, PUTATIVE (EUROFUNG)-RELATED"/>
    <property type="match status" value="1"/>
</dbReference>
<keyword evidence="7" id="KW-0503">Monooxygenase</keyword>
<dbReference type="GO" id="GO:0005506">
    <property type="term" value="F:iron ion binding"/>
    <property type="evidence" value="ECO:0007669"/>
    <property type="project" value="InterPro"/>
</dbReference>
<dbReference type="Proteomes" id="UP000053617">
    <property type="component" value="Unassembled WGS sequence"/>
</dbReference>
<dbReference type="GO" id="GO:0004497">
    <property type="term" value="F:monooxygenase activity"/>
    <property type="evidence" value="ECO:0007669"/>
    <property type="project" value="UniProtKB-KW"/>
</dbReference>
<dbReference type="RefSeq" id="XP_013266766.1">
    <property type="nucleotide sequence ID" value="XM_013411312.1"/>
</dbReference>
<evidence type="ECO:0000256" key="6">
    <source>
        <dbReference type="ARBA" id="ARBA00023004"/>
    </source>
</evidence>
<evidence type="ECO:0000256" key="4">
    <source>
        <dbReference type="ARBA" id="ARBA00022723"/>
    </source>
</evidence>
<evidence type="ECO:0000313" key="9">
    <source>
        <dbReference type="EMBL" id="KIW99629.1"/>
    </source>
</evidence>
<evidence type="ECO:0000256" key="7">
    <source>
        <dbReference type="ARBA" id="ARBA00023033"/>
    </source>
</evidence>
<dbReference type="VEuPathDB" id="FungiDB:Z518_11042"/>
<keyword evidence="4 8" id="KW-0479">Metal-binding</keyword>
<dbReference type="Gene3D" id="1.10.630.10">
    <property type="entry name" value="Cytochrome P450"/>
    <property type="match status" value="1"/>
</dbReference>
<gene>
    <name evidence="9" type="ORF">Z518_11042</name>
</gene>
<dbReference type="Pfam" id="PF00067">
    <property type="entry name" value="p450"/>
    <property type="match status" value="1"/>
</dbReference>
<dbReference type="InterPro" id="IPR036396">
    <property type="entry name" value="Cyt_P450_sf"/>
</dbReference>
<reference evidence="9 10" key="1">
    <citation type="submission" date="2015-01" db="EMBL/GenBank/DDBJ databases">
        <title>The Genome Sequence of Rhinocladiella mackenzie CBS 650.93.</title>
        <authorList>
            <consortium name="The Broad Institute Genomics Platform"/>
            <person name="Cuomo C."/>
            <person name="de Hoog S."/>
            <person name="Gorbushina A."/>
            <person name="Stielow B."/>
            <person name="Teixiera M."/>
            <person name="Abouelleil A."/>
            <person name="Chapman S.B."/>
            <person name="Priest M."/>
            <person name="Young S.K."/>
            <person name="Wortman J."/>
            <person name="Nusbaum C."/>
            <person name="Birren B."/>
        </authorList>
    </citation>
    <scope>NUCLEOTIDE SEQUENCE [LARGE SCALE GENOMIC DNA]</scope>
    <source>
        <strain evidence="9 10">CBS 650.93</strain>
    </source>
</reference>
<dbReference type="PANTHER" id="PTHR24287">
    <property type="entry name" value="P450, PUTATIVE (EUROFUNG)-RELATED"/>
    <property type="match status" value="1"/>
</dbReference>
<dbReference type="SUPFAM" id="SSF48264">
    <property type="entry name" value="Cytochrome P450"/>
    <property type="match status" value="1"/>
</dbReference>
<organism evidence="9 10">
    <name type="scientific">Rhinocladiella mackenziei CBS 650.93</name>
    <dbReference type="NCBI Taxonomy" id="1442369"/>
    <lineage>
        <taxon>Eukaryota</taxon>
        <taxon>Fungi</taxon>
        <taxon>Dikarya</taxon>
        <taxon>Ascomycota</taxon>
        <taxon>Pezizomycotina</taxon>
        <taxon>Eurotiomycetes</taxon>
        <taxon>Chaetothyriomycetidae</taxon>
        <taxon>Chaetothyriales</taxon>
        <taxon>Herpotrichiellaceae</taxon>
        <taxon>Rhinocladiella</taxon>
    </lineage>
</organism>
<dbReference type="STRING" id="1442369.A0A0D2ISA7"/>
<dbReference type="InterPro" id="IPR001128">
    <property type="entry name" value="Cyt_P450"/>
</dbReference>
<sequence length="488" mass="54795">MFPTLKADRAGRLPAFMLQEFEKHGHTYTQRVNGQFVVLTRSPANIQTICKQRFKEYELGTDRTGNFRPLIGHGILALDGRDWTRARAMLRPHFTRNLDQDLVQLEIHFQHLLRRLTAADCNEAPIDIADVLLKLSTDFATETVFGHSTHSLLVDLRHWSGEQNKGSAGEFSTALGHALRMLGQRGQLINFYWLRDSPQFRNSCRICRAFVNKYLVEAQAQKEKEMVGSSNKGISFMHSLIAKEKTSTNVMRDQLLALLLASRDTTASFASWVIYALVRHPRSMGKLRGLIESRLPGGRPPSLADIAALPYLRHVLNETLRVFPVVPLNGRTAKVDTVLPEGGGPDGKSPLLIPRGTKVAFNIYALQHRRDIFGDDASEFNPDRWEEDTAGATGDFEGAFAPFILGPRVCLGKNMAMMTVSYIIVRFLQSFNHVEPTGAPNSALPRKDKVYWPGEETRYDMKDGDTTFSIGITMAPRDGVWVRLDQST</sequence>
<feature type="binding site" description="axial binding residue" evidence="8">
    <location>
        <position position="410"/>
    </location>
    <ligand>
        <name>heme</name>
        <dbReference type="ChEBI" id="CHEBI:30413"/>
    </ligand>
    <ligandPart>
        <name>Fe</name>
        <dbReference type="ChEBI" id="CHEBI:18248"/>
    </ligandPart>
</feature>
<dbReference type="OrthoDB" id="1470350at2759"/>
<dbReference type="AlphaFoldDB" id="A0A0D2ISA7"/>
<evidence type="ECO:0000256" key="1">
    <source>
        <dbReference type="ARBA" id="ARBA00001971"/>
    </source>
</evidence>
<keyword evidence="5" id="KW-0560">Oxidoreductase</keyword>
<dbReference type="GO" id="GO:0016705">
    <property type="term" value="F:oxidoreductase activity, acting on paired donors, with incorporation or reduction of molecular oxygen"/>
    <property type="evidence" value="ECO:0007669"/>
    <property type="project" value="InterPro"/>
</dbReference>
<keyword evidence="3 8" id="KW-0349">Heme</keyword>
<dbReference type="GeneID" id="25299113"/>
<keyword evidence="10" id="KW-1185">Reference proteome</keyword>
<comment type="cofactor">
    <cofactor evidence="1 8">
        <name>heme</name>
        <dbReference type="ChEBI" id="CHEBI:30413"/>
    </cofactor>
</comment>
<evidence type="ECO:0000256" key="5">
    <source>
        <dbReference type="ARBA" id="ARBA00023002"/>
    </source>
</evidence>
<evidence type="ECO:0000256" key="2">
    <source>
        <dbReference type="ARBA" id="ARBA00010617"/>
    </source>
</evidence>
<protein>
    <recommendedName>
        <fullName evidence="11">Cytochrome P450</fullName>
    </recommendedName>
</protein>
<dbReference type="PRINTS" id="PR00465">
    <property type="entry name" value="EP450IV"/>
</dbReference>
<dbReference type="GO" id="GO:0020037">
    <property type="term" value="F:heme binding"/>
    <property type="evidence" value="ECO:0007669"/>
    <property type="project" value="InterPro"/>
</dbReference>
<dbReference type="HOGENOM" id="CLU_001570_27_0_1"/>
<evidence type="ECO:0000256" key="3">
    <source>
        <dbReference type="ARBA" id="ARBA00022617"/>
    </source>
</evidence>
<comment type="similarity">
    <text evidence="2">Belongs to the cytochrome P450 family.</text>
</comment>
<dbReference type="EMBL" id="KN847485">
    <property type="protein sequence ID" value="KIW99629.1"/>
    <property type="molecule type" value="Genomic_DNA"/>
</dbReference>